<gene>
    <name evidence="1" type="ORF">ABVQ20_12275</name>
</gene>
<organism evidence="1 2">
    <name type="scientific">Mesorhizobium shangrilense</name>
    <dbReference type="NCBI Taxonomy" id="460060"/>
    <lineage>
        <taxon>Bacteria</taxon>
        <taxon>Pseudomonadati</taxon>
        <taxon>Pseudomonadota</taxon>
        <taxon>Alphaproteobacteria</taxon>
        <taxon>Hyphomicrobiales</taxon>
        <taxon>Phyllobacteriaceae</taxon>
        <taxon>Mesorhizobium</taxon>
    </lineage>
</organism>
<proteinExistence type="predicted"/>
<dbReference type="Gene3D" id="2.10.260.10">
    <property type="match status" value="1"/>
</dbReference>
<evidence type="ECO:0000313" key="2">
    <source>
        <dbReference type="Proteomes" id="UP001548832"/>
    </source>
</evidence>
<evidence type="ECO:0000313" key="1">
    <source>
        <dbReference type="EMBL" id="MET2827751.1"/>
    </source>
</evidence>
<comment type="caution">
    <text evidence="1">The sequence shown here is derived from an EMBL/GenBank/DDBJ whole genome shotgun (WGS) entry which is preliminary data.</text>
</comment>
<accession>A0ABV2DCI2</accession>
<keyword evidence="2" id="KW-1185">Reference proteome</keyword>
<name>A0ABV2DCI2_9HYPH</name>
<dbReference type="Proteomes" id="UP001548832">
    <property type="component" value="Unassembled WGS sequence"/>
</dbReference>
<sequence length="42" mass="4795">MKTTIHKIDDSEGAVIPRKLLDRMNLRVGDLLETSKRMMALP</sequence>
<dbReference type="RefSeq" id="WP_354459758.1">
    <property type="nucleotide sequence ID" value="NZ_JBEWSZ010000001.1"/>
</dbReference>
<evidence type="ECO:0008006" key="3">
    <source>
        <dbReference type="Google" id="ProtNLM"/>
    </source>
</evidence>
<dbReference type="SUPFAM" id="SSF89447">
    <property type="entry name" value="AbrB/MazE/MraZ-like"/>
    <property type="match status" value="1"/>
</dbReference>
<dbReference type="EMBL" id="JBEWSZ010000001">
    <property type="protein sequence ID" value="MET2827751.1"/>
    <property type="molecule type" value="Genomic_DNA"/>
</dbReference>
<dbReference type="InterPro" id="IPR037914">
    <property type="entry name" value="SpoVT-AbrB_sf"/>
</dbReference>
<reference evidence="1 2" key="1">
    <citation type="submission" date="2024-06" db="EMBL/GenBank/DDBJ databases">
        <authorList>
            <person name="Kim D.-U."/>
        </authorList>
    </citation>
    <scope>NUCLEOTIDE SEQUENCE [LARGE SCALE GENOMIC DNA]</scope>
    <source>
        <strain evidence="1 2">KACC15460</strain>
    </source>
</reference>
<protein>
    <recommendedName>
        <fullName evidence="3">AbrB/MazE/SpoVT family DNA-binding domain-containing protein</fullName>
    </recommendedName>
</protein>